<dbReference type="InterPro" id="IPR050231">
    <property type="entry name" value="Iron_ascorbate_oxido_reductase"/>
</dbReference>
<protein>
    <recommendedName>
        <fullName evidence="9">gibberellin 3beta-dioxygenase</fullName>
        <ecNumber evidence="9">1.14.11.15</ecNumber>
    </recommendedName>
</protein>
<name>A0A2H5PDT8_CITUN</name>
<dbReference type="Pfam" id="PF14226">
    <property type="entry name" value="DIOX_N"/>
    <property type="match status" value="1"/>
</dbReference>
<dbReference type="GO" id="GO:0009686">
    <property type="term" value="P:gibberellin biosynthetic process"/>
    <property type="evidence" value="ECO:0007669"/>
    <property type="project" value="UniProtKB-ARBA"/>
</dbReference>
<dbReference type="InterPro" id="IPR026992">
    <property type="entry name" value="DIOX_N"/>
</dbReference>
<dbReference type="Pfam" id="PF03171">
    <property type="entry name" value="2OG-FeII_Oxy"/>
    <property type="match status" value="1"/>
</dbReference>
<accession>A0A2H5PDT8</accession>
<keyword evidence="3 10" id="KW-0479">Metal-binding</keyword>
<dbReference type="InterPro" id="IPR044861">
    <property type="entry name" value="IPNS-like_FE2OG_OXY"/>
</dbReference>
<comment type="cofactor">
    <cofactor evidence="1">
        <name>L-ascorbate</name>
        <dbReference type="ChEBI" id="CHEBI:38290"/>
    </cofactor>
</comment>
<dbReference type="PANTHER" id="PTHR47990">
    <property type="entry name" value="2-OXOGLUTARATE (2OG) AND FE(II)-DEPENDENT OXYGENASE SUPERFAMILY PROTEIN-RELATED"/>
    <property type="match status" value="1"/>
</dbReference>
<dbReference type="FunFam" id="2.60.120.330:FF:000013">
    <property type="entry name" value="Gibberellin 3-beta-dioxygenase 1"/>
    <property type="match status" value="1"/>
</dbReference>
<proteinExistence type="inferred from homology"/>
<dbReference type="EMBL" id="BDQV01000063">
    <property type="protein sequence ID" value="GAY50511.1"/>
    <property type="molecule type" value="Genomic_DNA"/>
</dbReference>
<evidence type="ECO:0000256" key="7">
    <source>
        <dbReference type="ARBA" id="ARBA00037909"/>
    </source>
</evidence>
<evidence type="ECO:0000256" key="10">
    <source>
        <dbReference type="RuleBase" id="RU003682"/>
    </source>
</evidence>
<dbReference type="SMR" id="A0A2H5PDT8"/>
<dbReference type="InterPro" id="IPR005123">
    <property type="entry name" value="Oxoglu/Fe-dep_dioxygenase_dom"/>
</dbReference>
<evidence type="ECO:0000256" key="2">
    <source>
        <dbReference type="ARBA" id="ARBA00004972"/>
    </source>
</evidence>
<dbReference type="InterPro" id="IPR027443">
    <property type="entry name" value="IPNS-like_sf"/>
</dbReference>
<dbReference type="Gene3D" id="2.60.120.330">
    <property type="entry name" value="B-lactam Antibiotic, Isopenicillin N Synthase, Chain"/>
    <property type="match status" value="1"/>
</dbReference>
<reference evidence="12 13" key="1">
    <citation type="journal article" date="2017" name="Front. Genet.">
        <title>Draft sequencing of the heterozygous diploid genome of Satsuma (Citrus unshiu Marc.) using a hybrid assembly approach.</title>
        <authorList>
            <person name="Shimizu T."/>
            <person name="Tanizawa Y."/>
            <person name="Mochizuki T."/>
            <person name="Nagasaki H."/>
            <person name="Yoshioka T."/>
            <person name="Toyoda A."/>
            <person name="Fujiyama A."/>
            <person name="Kaminuma E."/>
            <person name="Nakamura Y."/>
        </authorList>
    </citation>
    <scope>NUCLEOTIDE SEQUENCE [LARGE SCALE GENOMIC DNA]</scope>
    <source>
        <strain evidence="13">cv. Miyagawa wase</strain>
    </source>
</reference>
<feature type="domain" description="Fe2OG dioxygenase" evidence="11">
    <location>
        <begin position="203"/>
        <end position="304"/>
    </location>
</feature>
<evidence type="ECO:0000256" key="5">
    <source>
        <dbReference type="ARBA" id="ARBA00023002"/>
    </source>
</evidence>
<dbReference type="GO" id="GO:0016707">
    <property type="term" value="F:gibberellin 3-beta-dioxygenase activity"/>
    <property type="evidence" value="ECO:0007669"/>
    <property type="project" value="UniProtKB-EC"/>
</dbReference>
<dbReference type="STRING" id="55188.A0A2H5PDT8"/>
<comment type="pathway">
    <text evidence="7">Plant hormone biosynthesis; gibberellin biosynthesis.</text>
</comment>
<evidence type="ECO:0000256" key="4">
    <source>
        <dbReference type="ARBA" id="ARBA00022964"/>
    </source>
</evidence>
<keyword evidence="4" id="KW-0223">Dioxygenase</keyword>
<evidence type="ECO:0000259" key="11">
    <source>
        <dbReference type="PROSITE" id="PS51471"/>
    </source>
</evidence>
<evidence type="ECO:0000313" key="13">
    <source>
        <dbReference type="Proteomes" id="UP000236630"/>
    </source>
</evidence>
<comment type="pathway">
    <text evidence="2">Hormone biosynthesis.</text>
</comment>
<evidence type="ECO:0000256" key="6">
    <source>
        <dbReference type="ARBA" id="ARBA00023004"/>
    </source>
</evidence>
<dbReference type="GO" id="GO:0046872">
    <property type="term" value="F:metal ion binding"/>
    <property type="evidence" value="ECO:0007669"/>
    <property type="project" value="UniProtKB-KW"/>
</dbReference>
<dbReference type="EC" id="1.14.11.15" evidence="9"/>
<dbReference type="PRINTS" id="PR00682">
    <property type="entry name" value="IPNSYNTHASE"/>
</dbReference>
<comment type="caution">
    <text evidence="12">The sequence shown here is derived from an EMBL/GenBank/DDBJ whole genome shotgun (WGS) entry which is preliminary data.</text>
</comment>
<organism evidence="12 13">
    <name type="scientific">Citrus unshiu</name>
    <name type="common">Satsuma mandarin</name>
    <name type="synonym">Citrus nobilis var. unshiu</name>
    <dbReference type="NCBI Taxonomy" id="55188"/>
    <lineage>
        <taxon>Eukaryota</taxon>
        <taxon>Viridiplantae</taxon>
        <taxon>Streptophyta</taxon>
        <taxon>Embryophyta</taxon>
        <taxon>Tracheophyta</taxon>
        <taxon>Spermatophyta</taxon>
        <taxon>Magnoliopsida</taxon>
        <taxon>eudicotyledons</taxon>
        <taxon>Gunneridae</taxon>
        <taxon>Pentapetalae</taxon>
        <taxon>rosids</taxon>
        <taxon>malvids</taxon>
        <taxon>Sapindales</taxon>
        <taxon>Rutaceae</taxon>
        <taxon>Aurantioideae</taxon>
        <taxon>Citrus</taxon>
    </lineage>
</organism>
<sequence length="355" mass="39902">MNSVSESYKNNPLHLKHIIPLDFKTALKLPDSHAWTLPDHPMADPLTHAAVPVIDLGGPQAATLIRQACEKWGAFQVTNHGIPIKLLNQVEFQTRRLFALPANQKLLAGRSPEDFTGYGLPRISTFFSKLMWTEGFTILGSPLDHARQLWPHEYDHINFCQVMVEYQKELKGLAEKILGLMFRSLGLTQEDIAWFKPKYGCKSPQGVLQLNSYPVCPDPNRAMGLAPHTDSSLLTSLYQGNTSGLQVYRDNVGWVPVHPVSGALVVIVGDLMQITCNGRFKSALHRALVNNTRHRISTAYFYGPPQDVKISPSVKLTDHDHPILYRPVTWREYLDAKATHFNKAIELIRYDASSC</sequence>
<keyword evidence="6 10" id="KW-0408">Iron</keyword>
<evidence type="ECO:0000256" key="3">
    <source>
        <dbReference type="ARBA" id="ARBA00022723"/>
    </source>
</evidence>
<dbReference type="AlphaFoldDB" id="A0A2H5PDT8"/>
<evidence type="ECO:0000256" key="9">
    <source>
        <dbReference type="ARBA" id="ARBA00066695"/>
    </source>
</evidence>
<dbReference type="SUPFAM" id="SSF51197">
    <property type="entry name" value="Clavaminate synthase-like"/>
    <property type="match status" value="1"/>
</dbReference>
<dbReference type="PROSITE" id="PS51471">
    <property type="entry name" value="FE2OG_OXY"/>
    <property type="match status" value="1"/>
</dbReference>
<keyword evidence="5 10" id="KW-0560">Oxidoreductase</keyword>
<dbReference type="Proteomes" id="UP000236630">
    <property type="component" value="Unassembled WGS sequence"/>
</dbReference>
<evidence type="ECO:0000256" key="8">
    <source>
        <dbReference type="ARBA" id="ARBA00061560"/>
    </source>
</evidence>
<evidence type="ECO:0000313" key="12">
    <source>
        <dbReference type="EMBL" id="GAY50511.1"/>
    </source>
</evidence>
<keyword evidence="13" id="KW-1185">Reference proteome</keyword>
<gene>
    <name evidence="12" type="ORF">CUMW_127260</name>
</gene>
<evidence type="ECO:0000256" key="1">
    <source>
        <dbReference type="ARBA" id="ARBA00001961"/>
    </source>
</evidence>
<comment type="similarity">
    <text evidence="8">Belongs to the iron/ascorbate-dependent oxidoreductase family. GA3OX subfamily.</text>
</comment>